<comment type="caution">
    <text evidence="7">The sequence shown here is derived from an EMBL/GenBank/DDBJ whole genome shotgun (WGS) entry which is preliminary data.</text>
</comment>
<evidence type="ECO:0000256" key="2">
    <source>
        <dbReference type="ARBA" id="ARBA00005371"/>
    </source>
</evidence>
<comment type="subcellular location">
    <subcellularLocation>
        <location evidence="1">Nucleus</location>
    </subcellularLocation>
</comment>
<evidence type="ECO:0000313" key="8">
    <source>
        <dbReference type="Proteomes" id="UP000481288"/>
    </source>
</evidence>
<evidence type="ECO:0000256" key="1">
    <source>
        <dbReference type="ARBA" id="ARBA00004123"/>
    </source>
</evidence>
<organism evidence="7 8">
    <name type="scientific">Lachnellula cervina</name>
    <dbReference type="NCBI Taxonomy" id="1316786"/>
    <lineage>
        <taxon>Eukaryota</taxon>
        <taxon>Fungi</taxon>
        <taxon>Dikarya</taxon>
        <taxon>Ascomycota</taxon>
        <taxon>Pezizomycotina</taxon>
        <taxon>Leotiomycetes</taxon>
        <taxon>Helotiales</taxon>
        <taxon>Lachnaceae</taxon>
        <taxon>Lachnellula</taxon>
    </lineage>
</organism>
<keyword evidence="8" id="KW-1185">Reference proteome</keyword>
<dbReference type="CDD" id="cd22852">
    <property type="entry name" value="SMN_C"/>
    <property type="match status" value="1"/>
</dbReference>
<evidence type="ECO:0000313" key="7">
    <source>
        <dbReference type="EMBL" id="TVY46566.1"/>
    </source>
</evidence>
<feature type="compositionally biased region" description="Basic and acidic residues" evidence="6">
    <location>
        <begin position="48"/>
        <end position="61"/>
    </location>
</feature>
<protein>
    <submittedName>
        <fullName evidence="7">Survival motor neuron-like protein 1</fullName>
    </submittedName>
</protein>
<name>A0A7D8Z1T9_9HELO</name>
<evidence type="ECO:0000256" key="4">
    <source>
        <dbReference type="ARBA" id="ARBA00023187"/>
    </source>
</evidence>
<dbReference type="Proteomes" id="UP000481288">
    <property type="component" value="Unassembled WGS sequence"/>
</dbReference>
<dbReference type="Pfam" id="PF20635">
    <property type="entry name" value="SMN_YG-box"/>
    <property type="match status" value="1"/>
</dbReference>
<dbReference type="PANTHER" id="PTHR39267:SF1">
    <property type="entry name" value="SURVIVAL MOTOR NEURON PROTEIN"/>
    <property type="match status" value="1"/>
</dbReference>
<feature type="region of interest" description="Disordered" evidence="6">
    <location>
        <begin position="48"/>
        <end position="97"/>
    </location>
</feature>
<dbReference type="AlphaFoldDB" id="A0A7D8Z1T9"/>
<comment type="similarity">
    <text evidence="2">Belongs to the SMN family.</text>
</comment>
<dbReference type="GO" id="GO:0006397">
    <property type="term" value="P:mRNA processing"/>
    <property type="evidence" value="ECO:0007669"/>
    <property type="project" value="UniProtKB-KW"/>
</dbReference>
<dbReference type="PANTHER" id="PTHR39267">
    <property type="entry name" value="SURVIVAL MOTOR NEURON-LIKE PROTEIN 1"/>
    <property type="match status" value="1"/>
</dbReference>
<dbReference type="GO" id="GO:0005634">
    <property type="term" value="C:nucleus"/>
    <property type="evidence" value="ECO:0007669"/>
    <property type="project" value="UniProtKB-SubCell"/>
</dbReference>
<keyword evidence="4" id="KW-0508">mRNA splicing</keyword>
<evidence type="ECO:0000256" key="6">
    <source>
        <dbReference type="SAM" id="MobiDB-lite"/>
    </source>
</evidence>
<proteinExistence type="inferred from homology"/>
<gene>
    <name evidence="7" type="primary">smn1</name>
    <name evidence="7" type="ORF">LCER1_G007990</name>
</gene>
<sequence>MLKQKYHGVQARGENVEEVLRAHAKQSNGVSEVEDGQVEEQIDHDLEAKKSHPEELADLDARSLGSSQVKDKHSGPNEMPGQASDSGVKKGPALPQHLIGQVHDDNLKNLLMSWYYAGYYTGLYEGQQQGTQASHAKPEN</sequence>
<evidence type="ECO:0000256" key="5">
    <source>
        <dbReference type="ARBA" id="ARBA00023242"/>
    </source>
</evidence>
<dbReference type="GO" id="GO:0008380">
    <property type="term" value="P:RNA splicing"/>
    <property type="evidence" value="ECO:0007669"/>
    <property type="project" value="UniProtKB-KW"/>
</dbReference>
<accession>A0A7D8Z1T9</accession>
<evidence type="ECO:0000256" key="3">
    <source>
        <dbReference type="ARBA" id="ARBA00022664"/>
    </source>
</evidence>
<dbReference type="InterPro" id="IPR047313">
    <property type="entry name" value="SMN_C"/>
</dbReference>
<dbReference type="EMBL" id="QGMG01001582">
    <property type="protein sequence ID" value="TVY46566.1"/>
    <property type="molecule type" value="Genomic_DNA"/>
</dbReference>
<keyword evidence="5" id="KW-0539">Nucleus</keyword>
<reference evidence="7 8" key="1">
    <citation type="submission" date="2018-05" db="EMBL/GenBank/DDBJ databases">
        <title>Whole genome sequencing for identification of molecular markers to develop diagnostic detection tools for the regulated plant pathogen Lachnellula willkommii.</title>
        <authorList>
            <person name="Giroux E."/>
            <person name="Bilodeau G."/>
        </authorList>
    </citation>
    <scope>NUCLEOTIDE SEQUENCE [LARGE SCALE GENOMIC DNA]</scope>
    <source>
        <strain evidence="7 8">CBS 625.97</strain>
    </source>
</reference>
<dbReference type="InterPro" id="IPR040424">
    <property type="entry name" value="Smn1"/>
</dbReference>
<keyword evidence="3" id="KW-0507">mRNA processing</keyword>
<dbReference type="OrthoDB" id="197400at2759"/>